<feature type="region of interest" description="Disordered" evidence="1">
    <location>
        <begin position="376"/>
        <end position="406"/>
    </location>
</feature>
<evidence type="ECO:0000313" key="2">
    <source>
        <dbReference type="EMBL" id="ANJ58536.1"/>
    </source>
</evidence>
<gene>
    <name evidence="2" type="ORF">PMA3_26625</name>
</gene>
<organism evidence="2 3">
    <name type="scientific">Pseudomonas silesiensis</name>
    <dbReference type="NCBI Taxonomy" id="1853130"/>
    <lineage>
        <taxon>Bacteria</taxon>
        <taxon>Pseudomonadati</taxon>
        <taxon>Pseudomonadota</taxon>
        <taxon>Gammaproteobacteria</taxon>
        <taxon>Pseudomonadales</taxon>
        <taxon>Pseudomonadaceae</taxon>
        <taxon>Pseudomonas</taxon>
    </lineage>
</organism>
<dbReference type="KEGG" id="psil:PMA3_26625"/>
<evidence type="ECO:0000313" key="3">
    <source>
        <dbReference type="Proteomes" id="UP000078354"/>
    </source>
</evidence>
<dbReference type="Proteomes" id="UP000078354">
    <property type="component" value="Chromosome"/>
</dbReference>
<accession>A0A191Z0R9</accession>
<name>A0A191Z0R9_9PSED</name>
<dbReference type="AlphaFoldDB" id="A0A191Z0R9"/>
<sequence>MQQASSRLPAPDENGLRIFKNRHFVDVEVEGGNGLQTVMVEFDTRLDTYRAKSPHEQGAFGPPLYRSAAGGVWSLSKPSTYFDSNRYTVAHLPDAQGYYGVSLRSSPFNTPESGFAFRDEQHRWVRVDPAQARGDTSGPLNLTQWTDGDIWKLYRIHGPEILVFRAEVQKTGKVPLWVKRFEEPADHLYVTDSLKWVYPQHSFAERAKLLRSYNLSENQQTRLRQDLESGQMPEWAEQHKLLTQNKGDDQRFKLIAEELEPFILRLRNEGDYYDNRLNPRERYTEEFFDEYLQYAGYQRNLHGALYRTDIPSMFRGDHRTPLELARDRRMIHLKGNATGSTTRRGFSVTFSLGNAIGYKEHLGGYEHPLEYNSQANLYPARGSDSDSTVTEGNRDGSESDSDSSFVFDDAKDYPALRRNQRQGFIYAIDTRGIEVVPGWENVRLNRTGIQFDPDDLEGRISMPTRGISAERLWLVNSELSRAARVDDIYGQAGADADAIERATWAGDNMVVSYRKEVIPGEGDGIFHIPITRYDQLIDEVAASGKPVLELPKDVEVFANDIVWPVPEHYRT</sequence>
<proteinExistence type="predicted"/>
<reference evidence="2 3" key="1">
    <citation type="journal article" date="2018" name="Syst. Appl. Microbiol.">
        <title>Pseudomonas silesiensis sp. nov. strain A3T isolated from a biological pesticide sewage treatment plant and analysis of the complete genome sequence.</title>
        <authorList>
            <person name="Kaminski M.A."/>
            <person name="Furmanczyk E.M."/>
            <person name="Sobczak A."/>
            <person name="Dziembowski A."/>
            <person name="Lipinski L."/>
        </authorList>
    </citation>
    <scope>NUCLEOTIDE SEQUENCE [LARGE SCALE GENOMIC DNA]</scope>
    <source>
        <strain evidence="2 3">A3</strain>
    </source>
</reference>
<protein>
    <submittedName>
        <fullName evidence="2">Uncharacterized protein</fullName>
    </submittedName>
</protein>
<evidence type="ECO:0000256" key="1">
    <source>
        <dbReference type="SAM" id="MobiDB-lite"/>
    </source>
</evidence>
<keyword evidence="3" id="KW-1185">Reference proteome</keyword>
<dbReference type="EMBL" id="CP014870">
    <property type="protein sequence ID" value="ANJ58536.1"/>
    <property type="molecule type" value="Genomic_DNA"/>
</dbReference>